<evidence type="ECO:0000256" key="5">
    <source>
        <dbReference type="SAM" id="Phobius"/>
    </source>
</evidence>
<accession>A0A0C3A317</accession>
<feature type="transmembrane region" description="Helical" evidence="5">
    <location>
        <begin position="251"/>
        <end position="269"/>
    </location>
</feature>
<dbReference type="OrthoDB" id="410267at2759"/>
<dbReference type="AlphaFoldDB" id="A0A0C3A317"/>
<dbReference type="SUPFAM" id="SSF103473">
    <property type="entry name" value="MFS general substrate transporter"/>
    <property type="match status" value="1"/>
</dbReference>
<evidence type="ECO:0000313" key="7">
    <source>
        <dbReference type="Proteomes" id="UP000053989"/>
    </source>
</evidence>
<comment type="subcellular location">
    <subcellularLocation>
        <location evidence="1">Membrane</location>
        <topology evidence="1">Multi-pass membrane protein</topology>
    </subcellularLocation>
</comment>
<keyword evidence="7" id="KW-1185">Reference proteome</keyword>
<reference evidence="7" key="2">
    <citation type="submission" date="2015-01" db="EMBL/GenBank/DDBJ databases">
        <title>Evolutionary Origins and Diversification of the Mycorrhizal Mutualists.</title>
        <authorList>
            <consortium name="DOE Joint Genome Institute"/>
            <consortium name="Mycorrhizal Genomics Consortium"/>
            <person name="Kohler A."/>
            <person name="Kuo A."/>
            <person name="Nagy L.G."/>
            <person name="Floudas D."/>
            <person name="Copeland A."/>
            <person name="Barry K.W."/>
            <person name="Cichocki N."/>
            <person name="Veneault-Fourrey C."/>
            <person name="LaButti K."/>
            <person name="Lindquist E.A."/>
            <person name="Lipzen A."/>
            <person name="Lundell T."/>
            <person name="Morin E."/>
            <person name="Murat C."/>
            <person name="Riley R."/>
            <person name="Ohm R."/>
            <person name="Sun H."/>
            <person name="Tunlid A."/>
            <person name="Henrissat B."/>
            <person name="Grigoriev I.V."/>
            <person name="Hibbett D.S."/>
            <person name="Martin F."/>
        </authorList>
    </citation>
    <scope>NUCLEOTIDE SEQUENCE [LARGE SCALE GENOMIC DNA]</scope>
    <source>
        <strain evidence="7">Foug A</strain>
    </source>
</reference>
<feature type="transmembrane region" description="Helical" evidence="5">
    <location>
        <begin position="186"/>
        <end position="206"/>
    </location>
</feature>
<feature type="transmembrane region" description="Helical" evidence="5">
    <location>
        <begin position="117"/>
        <end position="138"/>
    </location>
</feature>
<dbReference type="InterPro" id="IPR011701">
    <property type="entry name" value="MFS"/>
</dbReference>
<dbReference type="Gene3D" id="1.20.1250.20">
    <property type="entry name" value="MFS general substrate transporter like domains"/>
    <property type="match status" value="2"/>
</dbReference>
<organism evidence="6 7">
    <name type="scientific">Scleroderma citrinum Foug A</name>
    <dbReference type="NCBI Taxonomy" id="1036808"/>
    <lineage>
        <taxon>Eukaryota</taxon>
        <taxon>Fungi</taxon>
        <taxon>Dikarya</taxon>
        <taxon>Basidiomycota</taxon>
        <taxon>Agaricomycotina</taxon>
        <taxon>Agaricomycetes</taxon>
        <taxon>Agaricomycetidae</taxon>
        <taxon>Boletales</taxon>
        <taxon>Sclerodermatineae</taxon>
        <taxon>Sclerodermataceae</taxon>
        <taxon>Scleroderma</taxon>
    </lineage>
</organism>
<name>A0A0C3A317_9AGAM</name>
<keyword evidence="3 5" id="KW-1133">Transmembrane helix</keyword>
<evidence type="ECO:0000256" key="3">
    <source>
        <dbReference type="ARBA" id="ARBA00022989"/>
    </source>
</evidence>
<dbReference type="GO" id="GO:0022857">
    <property type="term" value="F:transmembrane transporter activity"/>
    <property type="evidence" value="ECO:0007669"/>
    <property type="project" value="InterPro"/>
</dbReference>
<dbReference type="EMBL" id="KN822010">
    <property type="protein sequence ID" value="KIM68048.1"/>
    <property type="molecule type" value="Genomic_DNA"/>
</dbReference>
<reference evidence="6 7" key="1">
    <citation type="submission" date="2014-04" db="EMBL/GenBank/DDBJ databases">
        <authorList>
            <consortium name="DOE Joint Genome Institute"/>
            <person name="Kuo A."/>
            <person name="Kohler A."/>
            <person name="Nagy L.G."/>
            <person name="Floudas D."/>
            <person name="Copeland A."/>
            <person name="Barry K.W."/>
            <person name="Cichocki N."/>
            <person name="Veneault-Fourrey C."/>
            <person name="LaButti K."/>
            <person name="Lindquist E.A."/>
            <person name="Lipzen A."/>
            <person name="Lundell T."/>
            <person name="Morin E."/>
            <person name="Murat C."/>
            <person name="Sun H."/>
            <person name="Tunlid A."/>
            <person name="Henrissat B."/>
            <person name="Grigoriev I.V."/>
            <person name="Hibbett D.S."/>
            <person name="Martin F."/>
            <person name="Nordberg H.P."/>
            <person name="Cantor M.N."/>
            <person name="Hua S.X."/>
        </authorList>
    </citation>
    <scope>NUCLEOTIDE SEQUENCE [LARGE SCALE GENOMIC DNA]</scope>
    <source>
        <strain evidence="6 7">Foug A</strain>
    </source>
</reference>
<feature type="transmembrane region" description="Helical" evidence="5">
    <location>
        <begin position="159"/>
        <end position="180"/>
    </location>
</feature>
<dbReference type="STRING" id="1036808.A0A0C3A317"/>
<dbReference type="InParanoid" id="A0A0C3A317"/>
<keyword evidence="4 5" id="KW-0472">Membrane</keyword>
<keyword evidence="2 5" id="KW-0812">Transmembrane</keyword>
<feature type="transmembrane region" description="Helical" evidence="5">
    <location>
        <begin position="330"/>
        <end position="350"/>
    </location>
</feature>
<evidence type="ECO:0000256" key="4">
    <source>
        <dbReference type="ARBA" id="ARBA00023136"/>
    </source>
</evidence>
<dbReference type="PANTHER" id="PTHR21576">
    <property type="entry name" value="UNCHARACTERIZED NODULIN-LIKE PROTEIN"/>
    <property type="match status" value="1"/>
</dbReference>
<sequence>MTLVKRKNVDFLSTSRLAALLGSVLVALCSGTNYRSLCLVYAPQLGARLHLTHTQLNIVGLAANAGTYIAGPIVGRIVDAHGPRVPLMGAFVCCLAGYAGIKYIFDDGVAAGATLSSGHFAMLVLCSSITGFGAIGGLSSAINTTAKSFPPSMHATTTGLVISGFGLSAFFFSTIARTFFPGDTSALLLILVLATSLPMLAALFVVRPIPLPANYHGVSESSTVTEVGLANDQGCLEPNIYGVQLLTSPDFYLLVMIVSLLVGVGLMYINNVGSMALTLYANASPAYDEIEASAWQTSQVSILSICNWAGRILIGLVSDFMRTHLHMRRAYSLCIVSSLFIISQMAVISVSNIDALWIASAMVGVAYGSCSGVLPSVVIEWFGLAHQSENWGWLVLSPLPSVNLFTIMFGRNLDAHTPSQDPNTSAHIQHAIPAFSKLIFRNMSERQCLIGRECYVSSFRVTLMVSVVSLMLSIVAVIRDGRRNQARVRSNERVCG</sequence>
<dbReference type="GO" id="GO:0000329">
    <property type="term" value="C:fungal-type vacuole membrane"/>
    <property type="evidence" value="ECO:0007669"/>
    <property type="project" value="TreeGrafter"/>
</dbReference>
<feature type="transmembrane region" description="Helical" evidence="5">
    <location>
        <begin position="55"/>
        <end position="75"/>
    </location>
</feature>
<dbReference type="PANTHER" id="PTHR21576:SF160">
    <property type="entry name" value="NODULIN-LIKE DOMAIN-CONTAINING PROTEIN"/>
    <property type="match status" value="1"/>
</dbReference>
<feature type="transmembrane region" description="Helical" evidence="5">
    <location>
        <begin position="87"/>
        <end position="105"/>
    </location>
</feature>
<dbReference type="InterPro" id="IPR036259">
    <property type="entry name" value="MFS_trans_sf"/>
</dbReference>
<gene>
    <name evidence="6" type="ORF">SCLCIDRAFT_106594</name>
</gene>
<evidence type="ECO:0000256" key="1">
    <source>
        <dbReference type="ARBA" id="ARBA00004141"/>
    </source>
</evidence>
<proteinExistence type="predicted"/>
<feature type="transmembrane region" description="Helical" evidence="5">
    <location>
        <begin position="459"/>
        <end position="478"/>
    </location>
</feature>
<dbReference type="Pfam" id="PF07690">
    <property type="entry name" value="MFS_1"/>
    <property type="match status" value="1"/>
</dbReference>
<evidence type="ECO:0000256" key="2">
    <source>
        <dbReference type="ARBA" id="ARBA00022692"/>
    </source>
</evidence>
<feature type="transmembrane region" description="Helical" evidence="5">
    <location>
        <begin position="356"/>
        <end position="379"/>
    </location>
</feature>
<dbReference type="Proteomes" id="UP000053989">
    <property type="component" value="Unassembled WGS sequence"/>
</dbReference>
<dbReference type="HOGENOM" id="CLU_012596_1_0_1"/>
<evidence type="ECO:0000313" key="6">
    <source>
        <dbReference type="EMBL" id="KIM68048.1"/>
    </source>
</evidence>
<evidence type="ECO:0008006" key="8">
    <source>
        <dbReference type="Google" id="ProtNLM"/>
    </source>
</evidence>
<feature type="transmembrane region" description="Helical" evidence="5">
    <location>
        <begin position="391"/>
        <end position="410"/>
    </location>
</feature>
<protein>
    <recommendedName>
        <fullName evidence="8">Nodulin-like domain-containing protein</fullName>
    </recommendedName>
</protein>